<reference evidence="1 2" key="1">
    <citation type="journal article" date="2021" name="BMC Genomics">
        <title>Datura genome reveals duplications of psychoactive alkaloid biosynthetic genes and high mutation rate following tissue culture.</title>
        <authorList>
            <person name="Rajewski A."/>
            <person name="Carter-House D."/>
            <person name="Stajich J."/>
            <person name="Litt A."/>
        </authorList>
    </citation>
    <scope>NUCLEOTIDE SEQUENCE [LARGE SCALE GENOMIC DNA]</scope>
    <source>
        <strain evidence="1">AR-01</strain>
    </source>
</reference>
<accession>A0ABS8W244</accession>
<keyword evidence="2" id="KW-1185">Reference proteome</keyword>
<gene>
    <name evidence="1" type="ORF">HAX54_043049</name>
</gene>
<evidence type="ECO:0000313" key="1">
    <source>
        <dbReference type="EMBL" id="MCE2055628.1"/>
    </source>
</evidence>
<name>A0ABS8W244_DATST</name>
<sequence length="86" mass="9960">IETEMVAMQELLGGRREWTRTQAAAIMRPPSRWLLFQNKGNMEFLEPGILPGYVRCSDCYTAIVDSLQWYIFRCSESATVRQSLLQ</sequence>
<evidence type="ECO:0000313" key="2">
    <source>
        <dbReference type="Proteomes" id="UP000823775"/>
    </source>
</evidence>
<feature type="non-terminal residue" evidence="1">
    <location>
        <position position="1"/>
    </location>
</feature>
<dbReference type="EMBL" id="JACEIK010006408">
    <property type="protein sequence ID" value="MCE2055628.1"/>
    <property type="molecule type" value="Genomic_DNA"/>
</dbReference>
<dbReference type="Proteomes" id="UP000823775">
    <property type="component" value="Unassembled WGS sequence"/>
</dbReference>
<comment type="caution">
    <text evidence="1">The sequence shown here is derived from an EMBL/GenBank/DDBJ whole genome shotgun (WGS) entry which is preliminary data.</text>
</comment>
<protein>
    <submittedName>
        <fullName evidence="1">Uncharacterized protein</fullName>
    </submittedName>
</protein>
<organism evidence="1 2">
    <name type="scientific">Datura stramonium</name>
    <name type="common">Jimsonweed</name>
    <name type="synonym">Common thornapple</name>
    <dbReference type="NCBI Taxonomy" id="4076"/>
    <lineage>
        <taxon>Eukaryota</taxon>
        <taxon>Viridiplantae</taxon>
        <taxon>Streptophyta</taxon>
        <taxon>Embryophyta</taxon>
        <taxon>Tracheophyta</taxon>
        <taxon>Spermatophyta</taxon>
        <taxon>Magnoliopsida</taxon>
        <taxon>eudicotyledons</taxon>
        <taxon>Gunneridae</taxon>
        <taxon>Pentapetalae</taxon>
        <taxon>asterids</taxon>
        <taxon>lamiids</taxon>
        <taxon>Solanales</taxon>
        <taxon>Solanaceae</taxon>
        <taxon>Solanoideae</taxon>
        <taxon>Datureae</taxon>
        <taxon>Datura</taxon>
    </lineage>
</organism>
<proteinExistence type="predicted"/>